<organism evidence="1 2">
    <name type="scientific">Steinernema carpocapsae</name>
    <name type="common">Entomopathogenic nematode</name>
    <dbReference type="NCBI Taxonomy" id="34508"/>
    <lineage>
        <taxon>Eukaryota</taxon>
        <taxon>Metazoa</taxon>
        <taxon>Ecdysozoa</taxon>
        <taxon>Nematoda</taxon>
        <taxon>Chromadorea</taxon>
        <taxon>Rhabditida</taxon>
        <taxon>Tylenchina</taxon>
        <taxon>Panagrolaimomorpha</taxon>
        <taxon>Strongyloidoidea</taxon>
        <taxon>Steinernematidae</taxon>
        <taxon>Steinernema</taxon>
    </lineage>
</organism>
<dbReference type="EMBL" id="AZBU02000007">
    <property type="protein sequence ID" value="TKR69302.1"/>
    <property type="molecule type" value="Genomic_DNA"/>
</dbReference>
<evidence type="ECO:0000313" key="1">
    <source>
        <dbReference type="EMBL" id="TKR69302.1"/>
    </source>
</evidence>
<accession>A0A4U5MJ85</accession>
<sequence length="241" mass="26109">MSTISNFCTIDNVLTTDPESFQPTANALQDLHGFDDGFQDTGIELLKKVKDAVEKASVQDGIVTLVKSDAAFWNQMIQSGPQDRVQMTSLLTLRIHGNTVLLDLANPEAPNKTVIDANLKDAVKVLTDAATANKLETENTARELAQAIGRHAGLSKIATEILERGVFLLLKTELSGETVKDVDRNTTTVLASTIDELFLESPIAGNTGPKALLTVLGALKLFRLEKKQADNKTNENHDNNA</sequence>
<reference evidence="1 2" key="2">
    <citation type="journal article" date="2019" name="G3 (Bethesda)">
        <title>Hybrid Assembly of the Genome of the Entomopathogenic Nematode Steinernema carpocapsae Identifies the X-Chromosome.</title>
        <authorList>
            <person name="Serra L."/>
            <person name="Macchietto M."/>
            <person name="Macias-Munoz A."/>
            <person name="McGill C.J."/>
            <person name="Rodriguez I.M."/>
            <person name="Rodriguez B."/>
            <person name="Murad R."/>
            <person name="Mortazavi A."/>
        </authorList>
    </citation>
    <scope>NUCLEOTIDE SEQUENCE [LARGE SCALE GENOMIC DNA]</scope>
    <source>
        <strain evidence="1 2">ALL</strain>
    </source>
</reference>
<keyword evidence="2" id="KW-1185">Reference proteome</keyword>
<comment type="caution">
    <text evidence="1">The sequence shown here is derived from an EMBL/GenBank/DDBJ whole genome shotgun (WGS) entry which is preliminary data.</text>
</comment>
<proteinExistence type="predicted"/>
<protein>
    <submittedName>
        <fullName evidence="1">Uncharacterized protein</fullName>
    </submittedName>
</protein>
<name>A0A4U5MJ85_STECR</name>
<dbReference type="Proteomes" id="UP000298663">
    <property type="component" value="Unassembled WGS sequence"/>
</dbReference>
<dbReference type="AlphaFoldDB" id="A0A4U5MJ85"/>
<gene>
    <name evidence="1" type="ORF">L596_021478</name>
</gene>
<evidence type="ECO:0000313" key="2">
    <source>
        <dbReference type="Proteomes" id="UP000298663"/>
    </source>
</evidence>
<reference evidence="1 2" key="1">
    <citation type="journal article" date="2015" name="Genome Biol.">
        <title>Comparative genomics of Steinernema reveals deeply conserved gene regulatory networks.</title>
        <authorList>
            <person name="Dillman A.R."/>
            <person name="Macchietto M."/>
            <person name="Porter C.F."/>
            <person name="Rogers A."/>
            <person name="Williams B."/>
            <person name="Antoshechkin I."/>
            <person name="Lee M.M."/>
            <person name="Goodwin Z."/>
            <person name="Lu X."/>
            <person name="Lewis E.E."/>
            <person name="Goodrich-Blair H."/>
            <person name="Stock S.P."/>
            <person name="Adams B.J."/>
            <person name="Sternberg P.W."/>
            <person name="Mortazavi A."/>
        </authorList>
    </citation>
    <scope>NUCLEOTIDE SEQUENCE [LARGE SCALE GENOMIC DNA]</scope>
    <source>
        <strain evidence="1 2">ALL</strain>
    </source>
</reference>